<protein>
    <submittedName>
        <fullName evidence="2">Uncharacterized protein</fullName>
    </submittedName>
</protein>
<dbReference type="EMBL" id="JH651384">
    <property type="protein sequence ID" value="EIJ36381.1"/>
    <property type="molecule type" value="Genomic_DNA"/>
</dbReference>
<gene>
    <name evidence="2" type="ORF">Thini_3881</name>
</gene>
<keyword evidence="3" id="KW-1185">Reference proteome</keyword>
<reference evidence="3" key="1">
    <citation type="journal article" date="2011" name="Stand. Genomic Sci.">
        <title>Genome sequence of the filamentous, gliding Thiothrix nivea neotype strain (JP2(T)).</title>
        <authorList>
            <person name="Lapidus A."/>
            <person name="Nolan M."/>
            <person name="Lucas S."/>
            <person name="Glavina Del Rio T."/>
            <person name="Tice H."/>
            <person name="Cheng J.F."/>
            <person name="Tapia R."/>
            <person name="Han C."/>
            <person name="Goodwin L."/>
            <person name="Pitluck S."/>
            <person name="Liolios K."/>
            <person name="Pagani I."/>
            <person name="Ivanova N."/>
            <person name="Huntemann M."/>
            <person name="Mavromatis K."/>
            <person name="Mikhailova N."/>
            <person name="Pati A."/>
            <person name="Chen A."/>
            <person name="Palaniappan K."/>
            <person name="Land M."/>
            <person name="Brambilla E.M."/>
            <person name="Rohde M."/>
            <person name="Abt B."/>
            <person name="Verbarg S."/>
            <person name="Goker M."/>
            <person name="Bristow J."/>
            <person name="Eisen J.A."/>
            <person name="Markowitz V."/>
            <person name="Hugenholtz P."/>
            <person name="Kyrpides N.C."/>
            <person name="Klenk H.P."/>
            <person name="Woyke T."/>
        </authorList>
    </citation>
    <scope>NUCLEOTIDE SEQUENCE [LARGE SCALE GENOMIC DNA]</scope>
    <source>
        <strain evidence="3">ATCC 35100 / DSM 5205 / JP2</strain>
    </source>
</reference>
<evidence type="ECO:0000313" key="2">
    <source>
        <dbReference type="EMBL" id="EIJ36381.1"/>
    </source>
</evidence>
<sequence length="320" mass="34122" precursor="true">MKASCLLFAVLLFIAGIQPTFADVSLQARLLLQGAYDATTGLMRDDLRSKNLLPSTQPYNYQPFNYTGAETASPDLLVREGDTAVVDWVLVELRPANGNETLLASVAAMLQRDGWLADPHSGEGKLTFAGVNPGDYRIAIRHRNHLPAISQSVALGQAATMVDFTTAVADDISRYQTQGKALLWAGDADANGRIIGSGPDTDVNTLLGFVLTEPDNLNQLANYRLDGYYNADLNLDGVTLFAGPGTDVTLLKSNPILHPSNASYSLNFVVATGNESTAVITPPVVDTATLNIARLFGAATQGADYGEPLKTPVPAPTMRK</sequence>
<dbReference type="AlphaFoldDB" id="A0A656HH87"/>
<accession>A0A656HH87</accession>
<dbReference type="OrthoDB" id="9813840at2"/>
<feature type="chain" id="PRO_5024880563" evidence="1">
    <location>
        <begin position="23"/>
        <end position="320"/>
    </location>
</feature>
<dbReference type="RefSeq" id="WP_002710255.1">
    <property type="nucleotide sequence ID" value="NZ_JH651384.1"/>
</dbReference>
<dbReference type="Proteomes" id="UP000005317">
    <property type="component" value="Unassembled WGS sequence"/>
</dbReference>
<feature type="signal peptide" evidence="1">
    <location>
        <begin position="1"/>
        <end position="22"/>
    </location>
</feature>
<keyword evidence="1" id="KW-0732">Signal</keyword>
<organism evidence="2 3">
    <name type="scientific">Thiothrix nivea (strain ATCC 35100 / DSM 5205 / JP2)</name>
    <dbReference type="NCBI Taxonomy" id="870187"/>
    <lineage>
        <taxon>Bacteria</taxon>
        <taxon>Pseudomonadati</taxon>
        <taxon>Pseudomonadota</taxon>
        <taxon>Gammaproteobacteria</taxon>
        <taxon>Thiotrichales</taxon>
        <taxon>Thiotrichaceae</taxon>
        <taxon>Thiothrix</taxon>
    </lineage>
</organism>
<evidence type="ECO:0000313" key="3">
    <source>
        <dbReference type="Proteomes" id="UP000005317"/>
    </source>
</evidence>
<name>A0A656HH87_THINJ</name>
<proteinExistence type="predicted"/>
<evidence type="ECO:0000256" key="1">
    <source>
        <dbReference type="SAM" id="SignalP"/>
    </source>
</evidence>